<evidence type="ECO:0000256" key="2">
    <source>
        <dbReference type="PROSITE-ProRule" id="PRU00169"/>
    </source>
</evidence>
<feature type="modified residue" description="4-aspartylphosphate" evidence="2">
    <location>
        <position position="56"/>
    </location>
</feature>
<dbReference type="OrthoDB" id="9782655at2"/>
<evidence type="ECO:0000313" key="5">
    <source>
        <dbReference type="Proteomes" id="UP000035955"/>
    </source>
</evidence>
<dbReference type="PANTHER" id="PTHR44591:SF25">
    <property type="entry name" value="CHEMOTAXIS TWO-COMPONENT RESPONSE REGULATOR"/>
    <property type="match status" value="1"/>
</dbReference>
<comment type="caution">
    <text evidence="4">The sequence shown here is derived from an EMBL/GenBank/DDBJ whole genome shotgun (WGS) entry which is preliminary data.</text>
</comment>
<dbReference type="GO" id="GO:0016301">
    <property type="term" value="F:kinase activity"/>
    <property type="evidence" value="ECO:0007669"/>
    <property type="project" value="UniProtKB-KW"/>
</dbReference>
<dbReference type="PATRIC" id="fig|298794.3.peg.4705"/>
<dbReference type="Pfam" id="PF00072">
    <property type="entry name" value="Response_reg"/>
    <property type="match status" value="1"/>
</dbReference>
<feature type="domain" description="Response regulatory" evidence="3">
    <location>
        <begin position="7"/>
        <end position="121"/>
    </location>
</feature>
<dbReference type="SMART" id="SM00448">
    <property type="entry name" value="REC"/>
    <property type="match status" value="1"/>
</dbReference>
<gene>
    <name evidence="4" type="ORF">VQ02_05215</name>
</gene>
<keyword evidence="4" id="KW-0418">Kinase</keyword>
<dbReference type="AlphaFoldDB" id="A0A0J6T6W1"/>
<dbReference type="InterPro" id="IPR011006">
    <property type="entry name" value="CheY-like_superfamily"/>
</dbReference>
<protein>
    <submittedName>
        <fullName evidence="4">Histidine kinase</fullName>
    </submittedName>
</protein>
<evidence type="ECO:0000259" key="3">
    <source>
        <dbReference type="PROSITE" id="PS50110"/>
    </source>
</evidence>
<dbReference type="EMBL" id="LABY01000030">
    <property type="protein sequence ID" value="KMO41577.1"/>
    <property type="molecule type" value="Genomic_DNA"/>
</dbReference>
<dbReference type="Proteomes" id="UP000035955">
    <property type="component" value="Unassembled WGS sequence"/>
</dbReference>
<keyword evidence="1 2" id="KW-0597">Phosphoprotein</keyword>
<keyword evidence="5" id="KW-1185">Reference proteome</keyword>
<evidence type="ECO:0000256" key="1">
    <source>
        <dbReference type="ARBA" id="ARBA00022553"/>
    </source>
</evidence>
<reference evidence="4 5" key="1">
    <citation type="submission" date="2015-03" db="EMBL/GenBank/DDBJ databases">
        <title>Genome sequencing of Methylobacterium variabile DSM 16961.</title>
        <authorList>
            <person name="Chaudhry V."/>
            <person name="Patil P.B."/>
        </authorList>
    </citation>
    <scope>NUCLEOTIDE SEQUENCE [LARGE SCALE GENOMIC DNA]</scope>
    <source>
        <strain evidence="4 5">DSM 16961</strain>
    </source>
</reference>
<name>A0A0J6T6W1_9HYPH</name>
<dbReference type="GO" id="GO:0000160">
    <property type="term" value="P:phosphorelay signal transduction system"/>
    <property type="evidence" value="ECO:0007669"/>
    <property type="project" value="InterPro"/>
</dbReference>
<keyword evidence="4" id="KW-0808">Transferase</keyword>
<dbReference type="InterPro" id="IPR050595">
    <property type="entry name" value="Bact_response_regulator"/>
</dbReference>
<proteinExistence type="predicted"/>
<dbReference type="PANTHER" id="PTHR44591">
    <property type="entry name" value="STRESS RESPONSE REGULATOR PROTEIN 1"/>
    <property type="match status" value="1"/>
</dbReference>
<accession>A0A0J6T6W1</accession>
<dbReference type="PROSITE" id="PS50110">
    <property type="entry name" value="RESPONSE_REGULATORY"/>
    <property type="match status" value="1"/>
</dbReference>
<evidence type="ECO:0000313" key="4">
    <source>
        <dbReference type="EMBL" id="KMO41577.1"/>
    </source>
</evidence>
<dbReference type="Gene3D" id="3.40.50.2300">
    <property type="match status" value="1"/>
</dbReference>
<dbReference type="InterPro" id="IPR001789">
    <property type="entry name" value="Sig_transdc_resp-reg_receiver"/>
</dbReference>
<organism evidence="4 5">
    <name type="scientific">Methylobacterium variabile</name>
    <dbReference type="NCBI Taxonomy" id="298794"/>
    <lineage>
        <taxon>Bacteria</taxon>
        <taxon>Pseudomonadati</taxon>
        <taxon>Pseudomonadota</taxon>
        <taxon>Alphaproteobacteria</taxon>
        <taxon>Hyphomicrobiales</taxon>
        <taxon>Methylobacteriaceae</taxon>
        <taxon>Methylobacterium</taxon>
    </lineage>
</organism>
<dbReference type="SUPFAM" id="SSF52172">
    <property type="entry name" value="CheY-like"/>
    <property type="match status" value="1"/>
</dbReference>
<sequence length="125" mass="13501">MPNRTGPVLVVDDDAAVRNSLKFALELEGLDVRLYEDGAALLRDAALPRTGCLVVDYWMPGMDGLELVGRLRDRDVALPAILITARPTGDLRHRASRAGFHGVVEKPLEDGTLLDGIRDALVATA</sequence>